<keyword evidence="16" id="KW-1185">Reference proteome</keyword>
<comment type="subunit">
    <text evidence="11">Interacts with FNBP3. Interacts with CDKL5. Interacts with ATRX; MECP2 recruits ATRX to pericentric heterochromatin in neuronal cells. Interacts with NCOR2. Interacts with TBL1XR1; bridges interaction between MECP2 and NCOR1. Interacts with TBL1X; recruits TBL1X to the heterochromatin foci.</text>
</comment>
<dbReference type="InterPro" id="IPR016177">
    <property type="entry name" value="DNA-bd_dom_sf"/>
</dbReference>
<feature type="compositionally biased region" description="Basic and acidic residues" evidence="13">
    <location>
        <begin position="386"/>
        <end position="441"/>
    </location>
</feature>
<dbReference type="GO" id="GO:0008327">
    <property type="term" value="F:methyl-CpG binding"/>
    <property type="evidence" value="ECO:0007669"/>
    <property type="project" value="TreeGrafter"/>
</dbReference>
<dbReference type="STRING" id="137246.A0A401RLC9"/>
<dbReference type="GO" id="GO:0010629">
    <property type="term" value="P:negative regulation of gene expression"/>
    <property type="evidence" value="ECO:0007669"/>
    <property type="project" value="UniProtKB-ARBA"/>
</dbReference>
<keyword evidence="8" id="KW-0238">DNA-binding</keyword>
<keyword evidence="9" id="KW-0804">Transcription</keyword>
<evidence type="ECO:0000313" key="15">
    <source>
        <dbReference type="EMBL" id="GCC18963.1"/>
    </source>
</evidence>
<dbReference type="GO" id="GO:0048468">
    <property type="term" value="P:cell development"/>
    <property type="evidence" value="ECO:0007669"/>
    <property type="project" value="UniProtKB-ARBA"/>
</dbReference>
<dbReference type="CDD" id="cd01396">
    <property type="entry name" value="MeCP2_MBD"/>
    <property type="match status" value="1"/>
</dbReference>
<dbReference type="GO" id="GO:0000122">
    <property type="term" value="P:negative regulation of transcription by RNA polymerase II"/>
    <property type="evidence" value="ECO:0007669"/>
    <property type="project" value="TreeGrafter"/>
</dbReference>
<dbReference type="InterPro" id="IPR045138">
    <property type="entry name" value="MeCP2/MBD4"/>
</dbReference>
<feature type="domain" description="MBD" evidence="14">
    <location>
        <begin position="77"/>
        <end position="149"/>
    </location>
</feature>
<evidence type="ECO:0000256" key="9">
    <source>
        <dbReference type="ARBA" id="ARBA00023163"/>
    </source>
</evidence>
<dbReference type="Pfam" id="PF01429">
    <property type="entry name" value="MBD"/>
    <property type="match status" value="1"/>
</dbReference>
<dbReference type="InterPro" id="IPR001739">
    <property type="entry name" value="Methyl_CpG_DNA-bd"/>
</dbReference>
<dbReference type="OrthoDB" id="10072024at2759"/>
<dbReference type="SUPFAM" id="SSF54171">
    <property type="entry name" value="DNA-binding domain"/>
    <property type="match status" value="1"/>
</dbReference>
<feature type="compositionally biased region" description="Basic and acidic residues" evidence="13">
    <location>
        <begin position="351"/>
        <end position="376"/>
    </location>
</feature>
<organism evidence="15 16">
    <name type="scientific">Chiloscyllium punctatum</name>
    <name type="common">Brownbanded bambooshark</name>
    <name type="synonym">Hemiscyllium punctatum</name>
    <dbReference type="NCBI Taxonomy" id="137246"/>
    <lineage>
        <taxon>Eukaryota</taxon>
        <taxon>Metazoa</taxon>
        <taxon>Chordata</taxon>
        <taxon>Craniata</taxon>
        <taxon>Vertebrata</taxon>
        <taxon>Chondrichthyes</taxon>
        <taxon>Elasmobranchii</taxon>
        <taxon>Galeomorphii</taxon>
        <taxon>Galeoidea</taxon>
        <taxon>Orectolobiformes</taxon>
        <taxon>Hemiscylliidae</taxon>
        <taxon>Chiloscyllium</taxon>
    </lineage>
</organism>
<name>A0A401RLC9_CHIPU</name>
<dbReference type="Gene3D" id="3.30.890.10">
    <property type="entry name" value="Methyl-cpg-binding Protein 2, Chain A"/>
    <property type="match status" value="1"/>
</dbReference>
<comment type="subcellular location">
    <subcellularLocation>
        <location evidence="1">Nucleus</location>
    </subcellularLocation>
</comment>
<feature type="compositionally biased region" description="Basic and acidic residues" evidence="13">
    <location>
        <begin position="26"/>
        <end position="37"/>
    </location>
</feature>
<keyword evidence="5" id="KW-0677">Repeat</keyword>
<feature type="compositionally biased region" description="Basic and acidic residues" evidence="13">
    <location>
        <begin position="1"/>
        <end position="17"/>
    </location>
</feature>
<keyword evidence="6" id="KW-0007">Acetylation</keyword>
<dbReference type="GO" id="GO:0003682">
    <property type="term" value="F:chromatin binding"/>
    <property type="evidence" value="ECO:0007669"/>
    <property type="project" value="TreeGrafter"/>
</dbReference>
<keyword evidence="3" id="KW-0678">Repressor</keyword>
<proteinExistence type="predicted"/>
<evidence type="ECO:0000256" key="11">
    <source>
        <dbReference type="ARBA" id="ARBA00063689"/>
    </source>
</evidence>
<feature type="region of interest" description="Disordered" evidence="13">
    <location>
        <begin position="283"/>
        <end position="468"/>
    </location>
</feature>
<dbReference type="PANTHER" id="PTHR15074">
    <property type="entry name" value="METHYL-CPG-BINDING PROTEIN"/>
    <property type="match status" value="1"/>
</dbReference>
<comment type="caution">
    <text evidence="15">The sequence shown here is derived from an EMBL/GenBank/DDBJ whole genome shotgun (WGS) entry which is preliminary data.</text>
</comment>
<evidence type="ECO:0000256" key="4">
    <source>
        <dbReference type="ARBA" id="ARBA00022553"/>
    </source>
</evidence>
<sequence>EEKSEDHEQAGQREKLLKVKKHKKKEERDDEKHREAQPTEALVPEPADGNKVETAEQEGAVAATPSTPKPRRSLIRDRGPLYDDPTLPEGWTRKLKQRKSGRSAGKYDVYIINPQGKAFRSKVELLAHFEKVGDTTLDPSDFDFTVTGRGSPSRREKKPPKKPKSPKSTGTGRGRGRPKGSGKDKRVQKGGPSKRLSDKSAAKLLVKMPFSAPLLQKAEGATSSTEQLPKVRKGGPGRKRKSEIEPQAVPKKRGRKPGGAFVAPAMKKKIIKESSIKPEEVTVLPIKKRNLGEESSPLKKRKSTRIFEEDTSIPVVGSSVVKEGIQPEQSVTDGGEKSGKGQKSFKSVIHKAREGSPKGRSIKKEPPHPADPKDSEPMEVTAQEAESSKDRRSPSEPKDLSARACMEEKPPRSRPEADLLPKEPSKTELAEKGKLRGEGDQRAVISTVPRPSREEAADTRATVSERVS</sequence>
<keyword evidence="4" id="KW-0597">Phosphoprotein</keyword>
<gene>
    <name evidence="15" type="ORF">chiPu_2000057</name>
</gene>
<feature type="region of interest" description="Disordered" evidence="13">
    <location>
        <begin position="132"/>
        <end position="202"/>
    </location>
</feature>
<evidence type="ECO:0000256" key="13">
    <source>
        <dbReference type="SAM" id="MobiDB-lite"/>
    </source>
</evidence>
<evidence type="ECO:0000256" key="12">
    <source>
        <dbReference type="ARBA" id="ARBA00072376"/>
    </source>
</evidence>
<feature type="non-terminal residue" evidence="15">
    <location>
        <position position="1"/>
    </location>
</feature>
<accession>A0A401RLC9</accession>
<dbReference type="GO" id="GO:0000792">
    <property type="term" value="C:heterochromatin"/>
    <property type="evidence" value="ECO:0007669"/>
    <property type="project" value="TreeGrafter"/>
</dbReference>
<evidence type="ECO:0000256" key="7">
    <source>
        <dbReference type="ARBA" id="ARBA00023015"/>
    </source>
</evidence>
<dbReference type="Proteomes" id="UP000287033">
    <property type="component" value="Unassembled WGS sequence"/>
</dbReference>
<keyword evidence="2" id="KW-0488">Methylation</keyword>
<keyword evidence="10" id="KW-0539">Nucleus</keyword>
<dbReference type="SMART" id="SM00391">
    <property type="entry name" value="MBD"/>
    <property type="match status" value="1"/>
</dbReference>
<evidence type="ECO:0000256" key="1">
    <source>
        <dbReference type="ARBA" id="ARBA00004123"/>
    </source>
</evidence>
<protein>
    <recommendedName>
        <fullName evidence="12">Methyl-CpG-binding protein 2</fullName>
    </recommendedName>
</protein>
<keyword evidence="7" id="KW-0805">Transcription regulation</keyword>
<feature type="compositionally biased region" description="Basic residues" evidence="13">
    <location>
        <begin position="155"/>
        <end position="165"/>
    </location>
</feature>
<dbReference type="GO" id="GO:2000026">
    <property type="term" value="P:regulation of multicellular organismal development"/>
    <property type="evidence" value="ECO:0007669"/>
    <property type="project" value="UniProtKB-ARBA"/>
</dbReference>
<evidence type="ECO:0000256" key="6">
    <source>
        <dbReference type="ARBA" id="ARBA00022990"/>
    </source>
</evidence>
<reference evidence="15 16" key="1">
    <citation type="journal article" date="2018" name="Nat. Ecol. Evol.">
        <title>Shark genomes provide insights into elasmobranch evolution and the origin of vertebrates.</title>
        <authorList>
            <person name="Hara Y"/>
            <person name="Yamaguchi K"/>
            <person name="Onimaru K"/>
            <person name="Kadota M"/>
            <person name="Koyanagi M"/>
            <person name="Keeley SD"/>
            <person name="Tatsumi K"/>
            <person name="Tanaka K"/>
            <person name="Motone F"/>
            <person name="Kageyama Y"/>
            <person name="Nozu R"/>
            <person name="Adachi N"/>
            <person name="Nishimura O"/>
            <person name="Nakagawa R"/>
            <person name="Tanegashima C"/>
            <person name="Kiyatake I"/>
            <person name="Matsumoto R"/>
            <person name="Murakumo K"/>
            <person name="Nishida K"/>
            <person name="Terakita A"/>
            <person name="Kuratani S"/>
            <person name="Sato K"/>
            <person name="Hyodo S Kuraku.S."/>
        </authorList>
    </citation>
    <scope>NUCLEOTIDE SEQUENCE [LARGE SCALE GENOMIC DNA]</scope>
</reference>
<evidence type="ECO:0000256" key="2">
    <source>
        <dbReference type="ARBA" id="ARBA00022481"/>
    </source>
</evidence>
<evidence type="ECO:0000259" key="14">
    <source>
        <dbReference type="PROSITE" id="PS50982"/>
    </source>
</evidence>
<evidence type="ECO:0000256" key="8">
    <source>
        <dbReference type="ARBA" id="ARBA00023125"/>
    </source>
</evidence>
<feature type="compositionally biased region" description="Basic residues" evidence="13">
    <location>
        <begin position="230"/>
        <end position="241"/>
    </location>
</feature>
<dbReference type="FunFam" id="3.30.890.10:FF:000004">
    <property type="entry name" value="Methyl-CpG-binding protein 2"/>
    <property type="match status" value="1"/>
</dbReference>
<evidence type="ECO:0000256" key="5">
    <source>
        <dbReference type="ARBA" id="ARBA00022737"/>
    </source>
</evidence>
<evidence type="ECO:0000256" key="3">
    <source>
        <dbReference type="ARBA" id="ARBA00022491"/>
    </source>
</evidence>
<dbReference type="OMA" id="PADKCRN"/>
<feature type="region of interest" description="Disordered" evidence="13">
    <location>
        <begin position="1"/>
        <end position="105"/>
    </location>
</feature>
<dbReference type="PROSITE" id="PS50982">
    <property type="entry name" value="MBD"/>
    <property type="match status" value="1"/>
</dbReference>
<evidence type="ECO:0000313" key="16">
    <source>
        <dbReference type="Proteomes" id="UP000287033"/>
    </source>
</evidence>
<dbReference type="EMBL" id="BEZZ01001482">
    <property type="protein sequence ID" value="GCC18963.1"/>
    <property type="molecule type" value="Genomic_DNA"/>
</dbReference>
<dbReference type="AlphaFoldDB" id="A0A401RLC9"/>
<evidence type="ECO:0000256" key="10">
    <source>
        <dbReference type="ARBA" id="ARBA00023242"/>
    </source>
</evidence>
<dbReference type="GO" id="GO:0051093">
    <property type="term" value="P:negative regulation of developmental process"/>
    <property type="evidence" value="ECO:0007669"/>
    <property type="project" value="UniProtKB-ARBA"/>
</dbReference>
<dbReference type="GO" id="GO:0010385">
    <property type="term" value="F:double-stranded methylated DNA binding"/>
    <property type="evidence" value="ECO:0007669"/>
    <property type="project" value="TreeGrafter"/>
</dbReference>
<dbReference type="GO" id="GO:0040029">
    <property type="term" value="P:epigenetic regulation of gene expression"/>
    <property type="evidence" value="ECO:0007669"/>
    <property type="project" value="UniProtKB-ARBA"/>
</dbReference>
<dbReference type="GO" id="GO:0005654">
    <property type="term" value="C:nucleoplasm"/>
    <property type="evidence" value="ECO:0007669"/>
    <property type="project" value="UniProtKB-ARBA"/>
</dbReference>
<feature type="region of interest" description="Disordered" evidence="13">
    <location>
        <begin position="216"/>
        <end position="265"/>
    </location>
</feature>
<dbReference type="PANTHER" id="PTHR15074:SF6">
    <property type="entry name" value="METHYL-CPG-BINDING PROTEIN 2"/>
    <property type="match status" value="1"/>
</dbReference>